<keyword evidence="2 3" id="KW-0129">CBS domain</keyword>
<gene>
    <name evidence="5" type="ORF">BDK51DRAFT_40627</name>
</gene>
<dbReference type="Pfam" id="PF00571">
    <property type="entry name" value="CBS"/>
    <property type="match status" value="1"/>
</dbReference>
<protein>
    <recommendedName>
        <fullName evidence="4">CBS domain-containing protein</fullName>
    </recommendedName>
</protein>
<keyword evidence="6" id="KW-1185">Reference proteome</keyword>
<proteinExistence type="predicted"/>
<dbReference type="InterPro" id="IPR046342">
    <property type="entry name" value="CBS_dom_sf"/>
</dbReference>
<feature type="domain" description="CBS" evidence="4">
    <location>
        <begin position="255"/>
        <end position="314"/>
    </location>
</feature>
<evidence type="ECO:0000313" key="6">
    <source>
        <dbReference type="Proteomes" id="UP000269721"/>
    </source>
</evidence>
<dbReference type="Proteomes" id="UP000269721">
    <property type="component" value="Unassembled WGS sequence"/>
</dbReference>
<dbReference type="InterPro" id="IPR000644">
    <property type="entry name" value="CBS_dom"/>
</dbReference>
<dbReference type="PANTHER" id="PTHR13780">
    <property type="entry name" value="AMP-ACTIVATED PROTEIN KINASE, GAMMA REGULATORY SUBUNIT"/>
    <property type="match status" value="1"/>
</dbReference>
<dbReference type="SUPFAM" id="SSF54631">
    <property type="entry name" value="CBS-domain pair"/>
    <property type="match status" value="2"/>
</dbReference>
<evidence type="ECO:0000313" key="5">
    <source>
        <dbReference type="EMBL" id="RKO89629.1"/>
    </source>
</evidence>
<dbReference type="EMBL" id="KZ995982">
    <property type="protein sequence ID" value="RKO89629.1"/>
    <property type="molecule type" value="Genomic_DNA"/>
</dbReference>
<dbReference type="Gene3D" id="3.10.580.10">
    <property type="entry name" value="CBS-domain"/>
    <property type="match status" value="2"/>
</dbReference>
<organism evidence="5 6">
    <name type="scientific">Blyttiomyces helicus</name>
    <dbReference type="NCBI Taxonomy" id="388810"/>
    <lineage>
        <taxon>Eukaryota</taxon>
        <taxon>Fungi</taxon>
        <taxon>Fungi incertae sedis</taxon>
        <taxon>Chytridiomycota</taxon>
        <taxon>Chytridiomycota incertae sedis</taxon>
        <taxon>Chytridiomycetes</taxon>
        <taxon>Chytridiomycetes incertae sedis</taxon>
        <taxon>Blyttiomyces</taxon>
    </lineage>
</organism>
<name>A0A4P9WAK4_9FUNG</name>
<dbReference type="OrthoDB" id="449052at2759"/>
<dbReference type="InterPro" id="IPR050511">
    <property type="entry name" value="AMPK_gamma/SDS23_families"/>
</dbReference>
<dbReference type="AlphaFoldDB" id="A0A4P9WAK4"/>
<keyword evidence="1" id="KW-0677">Repeat</keyword>
<evidence type="ECO:0000256" key="1">
    <source>
        <dbReference type="ARBA" id="ARBA00022737"/>
    </source>
</evidence>
<evidence type="ECO:0000256" key="2">
    <source>
        <dbReference type="ARBA" id="ARBA00023122"/>
    </source>
</evidence>
<dbReference type="CDD" id="cd02205">
    <property type="entry name" value="CBS_pair_SF"/>
    <property type="match status" value="1"/>
</dbReference>
<sequence>MPTTSLLSLTFTELLANQTRPPLTVANPESTVASALLSLKKLDRLCLPLASHTGRKRVVAVVSTSDILAYIVRTSGVSGKGDGKLHPDRVDLTQPIDRVLPLESDEESYRFWERDYRDTIETTLIAFARGVHRALITDALDERPPALLTQTDVLRYVHANMSCVPPSVSLDAPISSILPSAARKLVTMAADESAISGLIRIRESKIAALPVVNTSGSVVANLSVSDLRGVTSVELYNLNSPVIEYLKSLSPNGNPKSLNPIVVTPQDSMRSVLNILVEKHIHRVWVVASADDRRPIGVVSQSDVIATFAGVSVP</sequence>
<evidence type="ECO:0000259" key="4">
    <source>
        <dbReference type="PROSITE" id="PS51371"/>
    </source>
</evidence>
<dbReference type="PROSITE" id="PS51371">
    <property type="entry name" value="CBS"/>
    <property type="match status" value="1"/>
</dbReference>
<evidence type="ECO:0000256" key="3">
    <source>
        <dbReference type="PROSITE-ProRule" id="PRU00703"/>
    </source>
</evidence>
<dbReference type="SMART" id="SM00116">
    <property type="entry name" value="CBS"/>
    <property type="match status" value="3"/>
</dbReference>
<accession>A0A4P9WAK4</accession>
<reference evidence="6" key="1">
    <citation type="journal article" date="2018" name="Nat. Microbiol.">
        <title>Leveraging single-cell genomics to expand the fungal tree of life.</title>
        <authorList>
            <person name="Ahrendt S.R."/>
            <person name="Quandt C.A."/>
            <person name="Ciobanu D."/>
            <person name="Clum A."/>
            <person name="Salamov A."/>
            <person name="Andreopoulos B."/>
            <person name="Cheng J.F."/>
            <person name="Woyke T."/>
            <person name="Pelin A."/>
            <person name="Henrissat B."/>
            <person name="Reynolds N.K."/>
            <person name="Benny G.L."/>
            <person name="Smith M.E."/>
            <person name="James T.Y."/>
            <person name="Grigoriev I.V."/>
        </authorList>
    </citation>
    <scope>NUCLEOTIDE SEQUENCE [LARGE SCALE GENOMIC DNA]</scope>
</reference>